<keyword evidence="1" id="KW-1133">Transmembrane helix</keyword>
<comment type="caution">
    <text evidence="2">The sequence shown here is derived from an EMBL/GenBank/DDBJ whole genome shotgun (WGS) entry which is preliminary data.</text>
</comment>
<proteinExistence type="predicted"/>
<feature type="transmembrane region" description="Helical" evidence="1">
    <location>
        <begin position="12"/>
        <end position="30"/>
    </location>
</feature>
<evidence type="ECO:0000313" key="2">
    <source>
        <dbReference type="EMBL" id="OGD86564.1"/>
    </source>
</evidence>
<evidence type="ECO:0000313" key="3">
    <source>
        <dbReference type="Proteomes" id="UP000179102"/>
    </source>
</evidence>
<reference evidence="2 3" key="1">
    <citation type="journal article" date="2016" name="Nat. Commun.">
        <title>Thousands of microbial genomes shed light on interconnected biogeochemical processes in an aquifer system.</title>
        <authorList>
            <person name="Anantharaman K."/>
            <person name="Brown C.T."/>
            <person name="Hug L.A."/>
            <person name="Sharon I."/>
            <person name="Castelle C.J."/>
            <person name="Probst A.J."/>
            <person name="Thomas B.C."/>
            <person name="Singh A."/>
            <person name="Wilkins M.J."/>
            <person name="Karaoz U."/>
            <person name="Brodie E.L."/>
            <person name="Williams K.H."/>
            <person name="Hubbard S.S."/>
            <person name="Banfield J.F."/>
        </authorList>
    </citation>
    <scope>NUCLEOTIDE SEQUENCE [LARGE SCALE GENOMIC DNA]</scope>
</reference>
<organism evidence="2 3">
    <name type="scientific">Candidatus Curtissbacteria bacterium RIFCSPHIGHO2_01_FULL_41_11</name>
    <dbReference type="NCBI Taxonomy" id="1797711"/>
    <lineage>
        <taxon>Bacteria</taxon>
        <taxon>Candidatus Curtissiibacteriota</taxon>
    </lineage>
</organism>
<dbReference type="STRING" id="1797711.A2870_02095"/>
<evidence type="ECO:0000256" key="1">
    <source>
        <dbReference type="SAM" id="Phobius"/>
    </source>
</evidence>
<dbReference type="AlphaFoldDB" id="A0A1F5G426"/>
<protein>
    <recommendedName>
        <fullName evidence="4">Cytochrome b561 domain-containing protein</fullName>
    </recommendedName>
</protein>
<evidence type="ECO:0008006" key="4">
    <source>
        <dbReference type="Google" id="ProtNLM"/>
    </source>
</evidence>
<keyword evidence="1" id="KW-0472">Membrane</keyword>
<feature type="transmembrane region" description="Helical" evidence="1">
    <location>
        <begin position="50"/>
        <end position="69"/>
    </location>
</feature>
<gene>
    <name evidence="2" type="ORF">A2870_02095</name>
</gene>
<sequence length="75" mass="8787">MRYTQEGREAKNMKMLIIIILVILGLYWLIDHTAPLPLNHEQFGLYQHGVHRIVGVVFLVAAGLVWWMWKAKKTE</sequence>
<dbReference type="Proteomes" id="UP000179102">
    <property type="component" value="Unassembled WGS sequence"/>
</dbReference>
<keyword evidence="1" id="KW-0812">Transmembrane</keyword>
<dbReference type="EMBL" id="MFAZ01000040">
    <property type="protein sequence ID" value="OGD86564.1"/>
    <property type="molecule type" value="Genomic_DNA"/>
</dbReference>
<accession>A0A1F5G426</accession>
<name>A0A1F5G426_9BACT</name>